<comment type="caution">
    <text evidence="5">The sequence shown here is derived from an EMBL/GenBank/DDBJ whole genome shotgun (WGS) entry which is preliminary data.</text>
</comment>
<accession>A0A840W7K0</accession>
<dbReference type="Pfam" id="PF01638">
    <property type="entry name" value="HxlR"/>
    <property type="match status" value="1"/>
</dbReference>
<evidence type="ECO:0000256" key="1">
    <source>
        <dbReference type="ARBA" id="ARBA00023015"/>
    </source>
</evidence>
<proteinExistence type="predicted"/>
<dbReference type="GO" id="GO:0003677">
    <property type="term" value="F:DNA binding"/>
    <property type="evidence" value="ECO:0007669"/>
    <property type="project" value="UniProtKB-KW"/>
</dbReference>
<dbReference type="Proteomes" id="UP000579647">
    <property type="component" value="Unassembled WGS sequence"/>
</dbReference>
<dbReference type="InterPro" id="IPR036390">
    <property type="entry name" value="WH_DNA-bd_sf"/>
</dbReference>
<organism evidence="5 6">
    <name type="scientific">Nocardiopsis metallicus</name>
    <dbReference type="NCBI Taxonomy" id="179819"/>
    <lineage>
        <taxon>Bacteria</taxon>
        <taxon>Bacillati</taxon>
        <taxon>Actinomycetota</taxon>
        <taxon>Actinomycetes</taxon>
        <taxon>Streptosporangiales</taxon>
        <taxon>Nocardiopsidaceae</taxon>
        <taxon>Nocardiopsis</taxon>
    </lineage>
</organism>
<keyword evidence="2 5" id="KW-0238">DNA-binding</keyword>
<feature type="domain" description="HTH hxlR-type" evidence="4">
    <location>
        <begin position="20"/>
        <end position="119"/>
    </location>
</feature>
<evidence type="ECO:0000256" key="3">
    <source>
        <dbReference type="ARBA" id="ARBA00023163"/>
    </source>
</evidence>
<dbReference type="InterPro" id="IPR036388">
    <property type="entry name" value="WH-like_DNA-bd_sf"/>
</dbReference>
<gene>
    <name evidence="5" type="ORF">HNR07_003159</name>
</gene>
<dbReference type="PROSITE" id="PS51118">
    <property type="entry name" value="HTH_HXLR"/>
    <property type="match status" value="1"/>
</dbReference>
<dbReference type="InterPro" id="IPR002577">
    <property type="entry name" value="HTH_HxlR"/>
</dbReference>
<dbReference type="PANTHER" id="PTHR33204:SF18">
    <property type="entry name" value="TRANSCRIPTIONAL REGULATORY PROTEIN"/>
    <property type="match status" value="1"/>
</dbReference>
<evidence type="ECO:0000256" key="2">
    <source>
        <dbReference type="ARBA" id="ARBA00023125"/>
    </source>
</evidence>
<dbReference type="EMBL" id="JACHDO010000001">
    <property type="protein sequence ID" value="MBB5492022.1"/>
    <property type="molecule type" value="Genomic_DNA"/>
</dbReference>
<sequence>MPIKLDPVLADLRSWQPRACSISKALEIVGQRSSLLIMREAFFGTRRFDLFVERVGVTEAVAAARLRQLTEAGLLRREPYKEPGSRTRHEYVLTDMGADLMPAVLALKDWGDTHLQEGGGPLALVEDGTGAPVRVGYLTEDGREVSPDDLRMAVRRRSARG</sequence>
<reference evidence="5 6" key="1">
    <citation type="submission" date="2020-08" db="EMBL/GenBank/DDBJ databases">
        <title>Sequencing the genomes of 1000 actinobacteria strains.</title>
        <authorList>
            <person name="Klenk H.-P."/>
        </authorList>
    </citation>
    <scope>NUCLEOTIDE SEQUENCE [LARGE SCALE GENOMIC DNA]</scope>
    <source>
        <strain evidence="5 6">DSM 44598</strain>
    </source>
</reference>
<evidence type="ECO:0000259" key="4">
    <source>
        <dbReference type="PROSITE" id="PS51118"/>
    </source>
</evidence>
<dbReference type="SUPFAM" id="SSF46785">
    <property type="entry name" value="Winged helix' DNA-binding domain"/>
    <property type="match status" value="1"/>
</dbReference>
<keyword evidence="1" id="KW-0805">Transcription regulation</keyword>
<keyword evidence="3" id="KW-0804">Transcription</keyword>
<evidence type="ECO:0000313" key="6">
    <source>
        <dbReference type="Proteomes" id="UP000579647"/>
    </source>
</evidence>
<keyword evidence="6" id="KW-1185">Reference proteome</keyword>
<evidence type="ECO:0000313" key="5">
    <source>
        <dbReference type="EMBL" id="MBB5492022.1"/>
    </source>
</evidence>
<dbReference type="Gene3D" id="1.10.10.10">
    <property type="entry name" value="Winged helix-like DNA-binding domain superfamily/Winged helix DNA-binding domain"/>
    <property type="match status" value="1"/>
</dbReference>
<protein>
    <submittedName>
        <fullName evidence="5">DNA-binding HxlR family transcriptional regulator</fullName>
    </submittedName>
</protein>
<dbReference type="AlphaFoldDB" id="A0A840W7K0"/>
<name>A0A840W7K0_9ACTN</name>
<dbReference type="RefSeq" id="WP_184365594.1">
    <property type="nucleotide sequence ID" value="NZ_BAAAKM010000015.1"/>
</dbReference>
<dbReference type="PANTHER" id="PTHR33204">
    <property type="entry name" value="TRANSCRIPTIONAL REGULATOR, MARR FAMILY"/>
    <property type="match status" value="1"/>
</dbReference>